<dbReference type="GO" id="GO:0005886">
    <property type="term" value="C:plasma membrane"/>
    <property type="evidence" value="ECO:0007669"/>
    <property type="project" value="UniProtKB-SubCell"/>
</dbReference>
<keyword evidence="8" id="KW-1185">Reference proteome</keyword>
<dbReference type="OrthoDB" id="1653617at2"/>
<dbReference type="AlphaFoldDB" id="A0A3D8GPJ2"/>
<dbReference type="Pfam" id="PF06081">
    <property type="entry name" value="ArAE_1"/>
    <property type="match status" value="1"/>
</dbReference>
<dbReference type="RefSeq" id="WP_115453017.1">
    <property type="nucleotide sequence ID" value="NZ_QNQT01000007.1"/>
</dbReference>
<feature type="transmembrane region" description="Helical" evidence="6">
    <location>
        <begin position="122"/>
        <end position="143"/>
    </location>
</feature>
<feature type="transmembrane region" description="Helical" evidence="6">
    <location>
        <begin position="63"/>
        <end position="86"/>
    </location>
</feature>
<keyword evidence="5 6" id="KW-0472">Membrane</keyword>
<gene>
    <name evidence="7" type="ORF">DRW41_15115</name>
</gene>
<dbReference type="EMBL" id="QNQT01000007">
    <property type="protein sequence ID" value="RDU36089.1"/>
    <property type="molecule type" value="Genomic_DNA"/>
</dbReference>
<evidence type="ECO:0000256" key="3">
    <source>
        <dbReference type="ARBA" id="ARBA00022692"/>
    </source>
</evidence>
<keyword evidence="4 6" id="KW-1133">Transmembrane helix</keyword>
<name>A0A3D8GPJ2_9BACI</name>
<keyword evidence="2" id="KW-1003">Cell membrane</keyword>
<evidence type="ECO:0000256" key="2">
    <source>
        <dbReference type="ARBA" id="ARBA00022475"/>
    </source>
</evidence>
<evidence type="ECO:0000256" key="6">
    <source>
        <dbReference type="SAM" id="Phobius"/>
    </source>
</evidence>
<dbReference type="InterPro" id="IPR010343">
    <property type="entry name" value="ArAE_1"/>
</dbReference>
<dbReference type="Proteomes" id="UP000257144">
    <property type="component" value="Unassembled WGS sequence"/>
</dbReference>
<proteinExistence type="predicted"/>
<keyword evidence="3 6" id="KW-0812">Transmembrane</keyword>
<dbReference type="PANTHER" id="PTHR30509:SF27">
    <property type="entry name" value="UPF0421 PROTEIN YGAE"/>
    <property type="match status" value="1"/>
</dbReference>
<comment type="caution">
    <text evidence="7">The sequence shown here is derived from an EMBL/GenBank/DDBJ whole genome shotgun (WGS) entry which is preliminary data.</text>
</comment>
<protein>
    <submittedName>
        <fullName evidence="7">Aromatic acid exporter family protein</fullName>
    </submittedName>
</protein>
<comment type="subcellular location">
    <subcellularLocation>
        <location evidence="1">Cell membrane</location>
        <topology evidence="1">Multi-pass membrane protein</topology>
    </subcellularLocation>
</comment>
<evidence type="ECO:0000256" key="5">
    <source>
        <dbReference type="ARBA" id="ARBA00023136"/>
    </source>
</evidence>
<reference evidence="7 8" key="1">
    <citation type="submission" date="2018-07" db="EMBL/GenBank/DDBJ databases">
        <title>Bacillus sp. YLB-04 draft genome sequence.</title>
        <authorList>
            <person name="Yu L."/>
            <person name="Tang X."/>
        </authorList>
    </citation>
    <scope>NUCLEOTIDE SEQUENCE [LARGE SCALE GENOMIC DNA]</scope>
    <source>
        <strain evidence="7 8">YLB-04</strain>
    </source>
</reference>
<evidence type="ECO:0000256" key="1">
    <source>
        <dbReference type="ARBA" id="ARBA00004651"/>
    </source>
</evidence>
<dbReference type="PANTHER" id="PTHR30509">
    <property type="entry name" value="P-HYDROXYBENZOIC ACID EFFLUX PUMP SUBUNIT-RELATED"/>
    <property type="match status" value="1"/>
</dbReference>
<organism evidence="7 8">
    <name type="scientific">Neobacillus piezotolerans</name>
    <dbReference type="NCBI Taxonomy" id="2259171"/>
    <lineage>
        <taxon>Bacteria</taxon>
        <taxon>Bacillati</taxon>
        <taxon>Bacillota</taxon>
        <taxon>Bacilli</taxon>
        <taxon>Bacillales</taxon>
        <taxon>Bacillaceae</taxon>
        <taxon>Neobacillus</taxon>
    </lineage>
</organism>
<evidence type="ECO:0000313" key="8">
    <source>
        <dbReference type="Proteomes" id="UP000257144"/>
    </source>
</evidence>
<accession>A0A3D8GPJ2</accession>
<sequence length="360" mass="41473">MKLGARILKTGIAIMLSLLLSELLNVPSPVMAGIAAIFAVQPTIYRSYQSILEQVQGNFIGALFATAFVLVLGNHIVVIGIAVIIVITINLKLKLENTIGLSLVTLISIMESPGDQFLEFAAIRFLTIMLGVFSAFVVNLVFLPPRYENRLYHKISDATGDIIRWIRLTARNASDHNLLKNEIDKLKETLSRADLIYTMYKEERKYFKRDDAVKARKLVIYRNMISTSRRALETLNRLHRFENEYHLLPDHFKQSILEQLDCLITMHEQIMLKYIGKVRQEAAQDGQVQCLDKREVFRLFITRQKEYEEEDDNHLYHTMQIFSAILDYGEHVEHLDTLVTSFLSYHQGENEVAIEEQVLE</sequence>
<evidence type="ECO:0000313" key="7">
    <source>
        <dbReference type="EMBL" id="RDU36089.1"/>
    </source>
</evidence>
<evidence type="ECO:0000256" key="4">
    <source>
        <dbReference type="ARBA" id="ARBA00022989"/>
    </source>
</evidence>